<evidence type="ECO:0000313" key="3">
    <source>
        <dbReference type="Proteomes" id="UP000255469"/>
    </source>
</evidence>
<evidence type="ECO:0000313" key="2">
    <source>
        <dbReference type="EMBL" id="SUB87755.1"/>
    </source>
</evidence>
<organism evidence="2 3">
    <name type="scientific">Prevotella denticola</name>
    <dbReference type="NCBI Taxonomy" id="28129"/>
    <lineage>
        <taxon>Bacteria</taxon>
        <taxon>Pseudomonadati</taxon>
        <taxon>Bacteroidota</taxon>
        <taxon>Bacteroidia</taxon>
        <taxon>Bacteroidales</taxon>
        <taxon>Prevotellaceae</taxon>
        <taxon>Prevotella</taxon>
    </lineage>
</organism>
<protein>
    <recommendedName>
        <fullName evidence="1">AAA domain-containing protein</fullName>
    </recommendedName>
</protein>
<dbReference type="RefSeq" id="WP_013670893.1">
    <property type="nucleotide sequence ID" value="NZ_CAJPSO010000001.1"/>
</dbReference>
<reference evidence="2 3" key="1">
    <citation type="submission" date="2018-06" db="EMBL/GenBank/DDBJ databases">
        <authorList>
            <consortium name="Pathogen Informatics"/>
            <person name="Doyle S."/>
        </authorList>
    </citation>
    <scope>NUCLEOTIDE SEQUENCE [LARGE SCALE GENOMIC DNA]</scope>
    <source>
        <strain evidence="2 3">NCTC13067</strain>
    </source>
</reference>
<dbReference type="AlphaFoldDB" id="A0A379E500"/>
<proteinExistence type="predicted"/>
<sequence length="97" mass="11421">MLYRKIGEFISSHLQTPDGKILLIDGARQIGKSYIIRHIDQKKFKNYIELNMEEDKFAANTHYNVHQAFVLSNEQTVNTQDGITYMPVYYIMCFKNQ</sequence>
<feature type="domain" description="AAA" evidence="1">
    <location>
        <begin position="20"/>
        <end position="71"/>
    </location>
</feature>
<evidence type="ECO:0000259" key="1">
    <source>
        <dbReference type="Pfam" id="PF13173"/>
    </source>
</evidence>
<dbReference type="Proteomes" id="UP000255469">
    <property type="component" value="Unassembled WGS sequence"/>
</dbReference>
<dbReference type="Pfam" id="PF13173">
    <property type="entry name" value="AAA_14"/>
    <property type="match status" value="1"/>
</dbReference>
<dbReference type="EMBL" id="UGTM01000001">
    <property type="protein sequence ID" value="SUB87755.1"/>
    <property type="molecule type" value="Genomic_DNA"/>
</dbReference>
<dbReference type="InterPro" id="IPR041682">
    <property type="entry name" value="AAA_14"/>
</dbReference>
<name>A0A379E500_9BACT</name>
<accession>A0A379E500</accession>
<gene>
    <name evidence="2" type="ORF">NCTC13067_01436</name>
</gene>